<evidence type="ECO:0000313" key="6">
    <source>
        <dbReference type="Proteomes" id="UP000006310"/>
    </source>
</evidence>
<dbReference type="GO" id="GO:0060623">
    <property type="term" value="P:regulation of chromosome condensation"/>
    <property type="evidence" value="ECO:0007669"/>
    <property type="project" value="EnsemblFungi"/>
</dbReference>
<evidence type="ECO:0000256" key="2">
    <source>
        <dbReference type="ARBA" id="ARBA00023004"/>
    </source>
</evidence>
<dbReference type="GO" id="GO:0046872">
    <property type="term" value="F:metal ion binding"/>
    <property type="evidence" value="ECO:0007669"/>
    <property type="project" value="UniProtKB-KW"/>
</dbReference>
<dbReference type="PROSITE" id="PS51183">
    <property type="entry name" value="JMJN"/>
    <property type="match status" value="1"/>
</dbReference>
<keyword evidence="6" id="KW-1185">Reference proteome</keyword>
<dbReference type="GO" id="GO:0071041">
    <property type="term" value="P:antisense RNA transcript catabolic process"/>
    <property type="evidence" value="ECO:0007669"/>
    <property type="project" value="EnsemblFungi"/>
</dbReference>
<name>J7RYL1_HUIN7</name>
<dbReference type="Proteomes" id="UP000006310">
    <property type="component" value="Chromosome 4"/>
</dbReference>
<accession>J7RYL1</accession>
<keyword evidence="1" id="KW-0479">Metal-binding</keyword>
<dbReference type="OrthoDB" id="1678912at2759"/>
<dbReference type="GO" id="GO:0000122">
    <property type="term" value="P:negative regulation of transcription by RNA polymerase II"/>
    <property type="evidence" value="ECO:0007669"/>
    <property type="project" value="EnsemblFungi"/>
</dbReference>
<feature type="domain" description="JmjN" evidence="3">
    <location>
        <begin position="6"/>
        <end position="49"/>
    </location>
</feature>
<organism evidence="5 6">
    <name type="scientific">Huiozyma naganishii (strain ATCC MYA-139 / BCRC 22969 / CBS 8797 / KCTC 17520 / NBRC 10181 / NCYC 3082 / Yp74L-3)</name>
    <name type="common">Yeast</name>
    <name type="synonym">Kazachstania naganishii</name>
    <dbReference type="NCBI Taxonomy" id="1071383"/>
    <lineage>
        <taxon>Eukaryota</taxon>
        <taxon>Fungi</taxon>
        <taxon>Dikarya</taxon>
        <taxon>Ascomycota</taxon>
        <taxon>Saccharomycotina</taxon>
        <taxon>Saccharomycetes</taxon>
        <taxon>Saccharomycetales</taxon>
        <taxon>Saccharomycetaceae</taxon>
        <taxon>Huiozyma</taxon>
    </lineage>
</organism>
<dbReference type="GO" id="GO:0000278">
    <property type="term" value="P:mitotic cell cycle"/>
    <property type="evidence" value="ECO:0007669"/>
    <property type="project" value="EnsemblFungi"/>
</dbReference>
<dbReference type="SMART" id="SM00545">
    <property type="entry name" value="JmjN"/>
    <property type="match status" value="1"/>
</dbReference>
<keyword evidence="2" id="KW-0408">Iron</keyword>
<dbReference type="GeneID" id="34525946"/>
<dbReference type="HOGENOM" id="CLU_000991_4_0_1"/>
<dbReference type="SUPFAM" id="SSF51197">
    <property type="entry name" value="Clavaminate synthase-like"/>
    <property type="match status" value="1"/>
</dbReference>
<dbReference type="GO" id="GO:0045944">
    <property type="term" value="P:positive regulation of transcription by RNA polymerase II"/>
    <property type="evidence" value="ECO:0007669"/>
    <property type="project" value="EnsemblFungi"/>
</dbReference>
<dbReference type="RefSeq" id="XP_022464503.1">
    <property type="nucleotide sequence ID" value="XM_022607959.1"/>
</dbReference>
<dbReference type="GO" id="GO:0000183">
    <property type="term" value="P:rDNA heterochromatin formation"/>
    <property type="evidence" value="ECO:0007669"/>
    <property type="project" value="EnsemblFungi"/>
</dbReference>
<dbReference type="Gene3D" id="2.60.120.650">
    <property type="entry name" value="Cupin"/>
    <property type="match status" value="2"/>
</dbReference>
<evidence type="ECO:0000256" key="1">
    <source>
        <dbReference type="ARBA" id="ARBA00022723"/>
    </source>
</evidence>
<evidence type="ECO:0000259" key="3">
    <source>
        <dbReference type="PROSITE" id="PS51183"/>
    </source>
</evidence>
<dbReference type="Pfam" id="PF02373">
    <property type="entry name" value="JmjC"/>
    <property type="match status" value="1"/>
</dbReference>
<dbReference type="InterPro" id="IPR003347">
    <property type="entry name" value="JmjC_dom"/>
</dbReference>
<proteinExistence type="predicted"/>
<reference evidence="5 6" key="1">
    <citation type="journal article" date="2011" name="Proc. Natl. Acad. Sci. U.S.A.">
        <title>Evolutionary erosion of yeast sex chromosomes by mating-type switching accidents.</title>
        <authorList>
            <person name="Gordon J.L."/>
            <person name="Armisen D."/>
            <person name="Proux-Wera E."/>
            <person name="Oheigeartaigh S.S."/>
            <person name="Byrne K.P."/>
            <person name="Wolfe K.H."/>
        </authorList>
    </citation>
    <scope>NUCLEOTIDE SEQUENCE [LARGE SCALE GENOMIC DNA]</scope>
    <source>
        <strain evidence="6">ATCC MYA-139 / BCRC 22969 / CBS 8797 / CCRC 22969 / KCTC 17520 / NBRC 10181 / NCYC 3082</strain>
    </source>
</reference>
<dbReference type="PANTHER" id="PTHR10694:SF33">
    <property type="entry name" value="LYSINE-SPECIFIC DEMETHYLASE 5"/>
    <property type="match status" value="1"/>
</dbReference>
<dbReference type="GO" id="GO:0034647">
    <property type="term" value="F:histone H3K4me/H3K4me2/H3K4me3 demethylase activity"/>
    <property type="evidence" value="ECO:0007669"/>
    <property type="project" value="TreeGrafter"/>
</dbReference>
<protein>
    <recommendedName>
        <fullName evidence="7">JmjC domain-containing protein</fullName>
    </recommendedName>
</protein>
<reference evidence="6" key="2">
    <citation type="submission" date="2012-08" db="EMBL/GenBank/DDBJ databases">
        <title>Genome sequence of Kazachstania naganishii.</title>
        <authorList>
            <person name="Gordon J.L."/>
            <person name="Armisen D."/>
            <person name="Proux-Wera E."/>
            <person name="OhEigeartaigh S.S."/>
            <person name="Byrne K.P."/>
            <person name="Wolfe K.H."/>
        </authorList>
    </citation>
    <scope>NUCLEOTIDE SEQUENCE [LARGE SCALE GENOMIC DNA]</scope>
    <source>
        <strain evidence="6">ATCC MYA-139 / BCRC 22969 / CBS 8797 / CCRC 22969 / KCTC 17520 / NBRC 10181 / NCYC 3082</strain>
    </source>
</reference>
<dbReference type="STRING" id="1071383.J7RYL1"/>
<gene>
    <name evidence="5" type="primary">KNAG0D05190</name>
    <name evidence="5" type="ordered locus">KNAG_0D05190</name>
</gene>
<evidence type="ECO:0000259" key="4">
    <source>
        <dbReference type="PROSITE" id="PS51184"/>
    </source>
</evidence>
<dbReference type="EMBL" id="HE978317">
    <property type="protein sequence ID" value="CCK70257.1"/>
    <property type="molecule type" value="Genomic_DNA"/>
</dbReference>
<dbReference type="PROSITE" id="PS51184">
    <property type="entry name" value="JMJC"/>
    <property type="match status" value="1"/>
</dbReference>
<feature type="domain" description="JmjC" evidence="4">
    <location>
        <begin position="326"/>
        <end position="494"/>
    </location>
</feature>
<dbReference type="AlphaFoldDB" id="J7RYL1"/>
<dbReference type="KEGG" id="kng:KNAG_0D05190"/>
<dbReference type="Pfam" id="PF02375">
    <property type="entry name" value="JmjN"/>
    <property type="match status" value="1"/>
</dbReference>
<dbReference type="eggNOG" id="KOG1246">
    <property type="taxonomic scope" value="Eukaryota"/>
</dbReference>
<dbReference type="PANTHER" id="PTHR10694">
    <property type="entry name" value="LYSINE-SPECIFIC DEMETHYLASE"/>
    <property type="match status" value="1"/>
</dbReference>
<dbReference type="GO" id="GO:1902275">
    <property type="term" value="P:regulation of chromatin organization"/>
    <property type="evidence" value="ECO:0007669"/>
    <property type="project" value="EnsemblFungi"/>
</dbReference>
<dbReference type="GO" id="GO:0000785">
    <property type="term" value="C:chromatin"/>
    <property type="evidence" value="ECO:0007669"/>
    <property type="project" value="TreeGrafter"/>
</dbReference>
<evidence type="ECO:0000313" key="5">
    <source>
        <dbReference type="EMBL" id="CCK70257.1"/>
    </source>
</evidence>
<dbReference type="OMA" id="TFPKCYH"/>
<dbReference type="SMART" id="SM00558">
    <property type="entry name" value="JmjC"/>
    <property type="match status" value="1"/>
</dbReference>
<dbReference type="GO" id="GO:0005634">
    <property type="term" value="C:nucleus"/>
    <property type="evidence" value="ECO:0007669"/>
    <property type="project" value="TreeGrafter"/>
</dbReference>
<sequence>MECKNVPVLHPTLEELANPIDYLSQRHIKQLGIQYGLLKLVTPDGFQYPRHYRNSSIKFCPRLQKLSYLDLLNRNRLFFFRQLNNYLTVKGGAKISQSYVLMSNNRQVFLYDLFIKILEFSKTEDSPKKRAKHSGDVLQMVPVKEVLRNSKLWFHLTKAFGADSEELRTIFVENIEGFYKYVYRQSQSHLYTPSFRDAYPKSLLSDSEETSAEEDEEDEEEPECCICHKNKKLQDCELCHKTYCQSCEPLTDTSACNSCILGNGYYGFAMDTQVFSIQQFKDNYSVPDTESVATLETEFWSAVGDIESEFTVPYGADIPYPKTPKNLADLSMDLLNLPHAKRSLLNYLPRDKEISGMTVPWIYVGTRFSTFCWHMEDQYTFSANYQVEGARKIWYCISPSYVDKFHSFLQKLVPDLFSRQKDIMHQLVSLVPPDVLIANGIPVYRAVQTPGEFIVTFPKCYHAGFNAGYNLNEAVNFINDFWLDYGLEADAEYRLTNKRSVFDMNELMIVILRDFTVSSTFDGPLVRNCFRSLLNAVNRTMKLLTLLGDNGERKVLLPVEDSKKLIGENEIYCTHCQCICTFAFVSPGKFSSVTEITALQEDQDDPLQDIFCIEDSITLCVGKGSVYFVQDMDEVNALLRNVGTKLDKCC</sequence>
<dbReference type="InterPro" id="IPR003349">
    <property type="entry name" value="JmjN"/>
</dbReference>
<dbReference type="GO" id="GO:0043934">
    <property type="term" value="P:sporulation"/>
    <property type="evidence" value="ECO:0007669"/>
    <property type="project" value="EnsemblFungi"/>
</dbReference>
<evidence type="ECO:0008006" key="7">
    <source>
        <dbReference type="Google" id="ProtNLM"/>
    </source>
</evidence>